<dbReference type="Proteomes" id="UP000275510">
    <property type="component" value="Chromosome"/>
</dbReference>
<evidence type="ECO:0008006" key="3">
    <source>
        <dbReference type="Google" id="ProtNLM"/>
    </source>
</evidence>
<protein>
    <recommendedName>
        <fullName evidence="3">Sel1 repeat family protein</fullName>
    </recommendedName>
</protein>
<name>A0A2X3Y1D9_ACTPL</name>
<evidence type="ECO:0000313" key="2">
    <source>
        <dbReference type="Proteomes" id="UP000275510"/>
    </source>
</evidence>
<proteinExistence type="predicted"/>
<dbReference type="AlphaFoldDB" id="A0A2X3Y1D9"/>
<evidence type="ECO:0000313" key="1">
    <source>
        <dbReference type="EMBL" id="VEJ17745.1"/>
    </source>
</evidence>
<dbReference type="EMBL" id="LR134515">
    <property type="protein sequence ID" value="VEJ17745.1"/>
    <property type="molecule type" value="Genomic_DNA"/>
</dbReference>
<sequence>MKLKSHLCFIALLGVSISQLWAAPTQEMLDKAENENDPSSMMFVAIEYCKDGNIEKAFYWKEREASMGAARGHVVNFLDVGNGFRYGLCEKFSRFNPNYDKALEFYLKAYNYWNSSKEWLDDPSSYIIRNLAKLAITDMYYFYSESLSRVRPRELNILWNYEDIANLPDDQIWTEKRGVARARLAQIYYFKHTLQTDELAYKWALKALKDRAKVDAQEIKSALEYISSLGFVKYEGFHQIIKEEAISQMKELCGLFKAPNRYCDSHQKMVEGTFSTLLQPVDWHPYRD</sequence>
<gene>
    <name evidence="1" type="ORF">NCTC10976_01897</name>
</gene>
<dbReference type="RefSeq" id="WP_005602531.1">
    <property type="nucleotide sequence ID" value="NZ_CBDBSW010000005.1"/>
</dbReference>
<organism evidence="1 2">
    <name type="scientific">Actinobacillus pleuropneumoniae</name>
    <name type="common">Haemophilus pleuropneumoniae</name>
    <dbReference type="NCBI Taxonomy" id="715"/>
    <lineage>
        <taxon>Bacteria</taxon>
        <taxon>Pseudomonadati</taxon>
        <taxon>Pseudomonadota</taxon>
        <taxon>Gammaproteobacteria</taxon>
        <taxon>Pasteurellales</taxon>
        <taxon>Pasteurellaceae</taxon>
        <taxon>Actinobacillus</taxon>
    </lineage>
</organism>
<accession>A0A2X3Y1D9</accession>
<dbReference type="Gene3D" id="1.25.40.10">
    <property type="entry name" value="Tetratricopeptide repeat domain"/>
    <property type="match status" value="1"/>
</dbReference>
<dbReference type="SUPFAM" id="SSF81901">
    <property type="entry name" value="HCP-like"/>
    <property type="match status" value="1"/>
</dbReference>
<reference evidence="1 2" key="1">
    <citation type="submission" date="2018-12" db="EMBL/GenBank/DDBJ databases">
        <authorList>
            <consortium name="Pathogen Informatics"/>
        </authorList>
    </citation>
    <scope>NUCLEOTIDE SEQUENCE [LARGE SCALE GENOMIC DNA]</scope>
    <source>
        <strain evidence="1 2">NCTC10976</strain>
    </source>
</reference>
<dbReference type="InterPro" id="IPR011990">
    <property type="entry name" value="TPR-like_helical_dom_sf"/>
</dbReference>